<dbReference type="OrthoDB" id="9809203at2"/>
<name>A0A0G4K2S3_9GAMM</name>
<proteinExistence type="predicted"/>
<dbReference type="EC" id="4.3.1.12" evidence="1"/>
<dbReference type="Gene3D" id="3.40.50.720">
    <property type="entry name" value="NAD(P)-binding Rossmann-like Domain"/>
    <property type="match status" value="1"/>
</dbReference>
<dbReference type="GO" id="GO:0008473">
    <property type="term" value="F:ornithine cyclodeaminase activity"/>
    <property type="evidence" value="ECO:0007669"/>
    <property type="project" value="UniProtKB-EC"/>
</dbReference>
<dbReference type="InterPro" id="IPR003462">
    <property type="entry name" value="ODC_Mu_crystall"/>
</dbReference>
<dbReference type="SUPFAM" id="SSF51735">
    <property type="entry name" value="NAD(P)-binding Rossmann-fold domains"/>
    <property type="match status" value="1"/>
</dbReference>
<dbReference type="Pfam" id="PF02423">
    <property type="entry name" value="OCD_Mu_crystall"/>
    <property type="match status" value="1"/>
</dbReference>
<protein>
    <submittedName>
        <fullName evidence="1">Ornithine cyclodeaminase</fullName>
        <ecNumber evidence="1">4.3.1.12</ecNumber>
    </submittedName>
</protein>
<dbReference type="PIRSF" id="PIRSF001439">
    <property type="entry name" value="CryM"/>
    <property type="match status" value="1"/>
</dbReference>
<dbReference type="PANTHER" id="PTHR13812">
    <property type="entry name" value="KETIMINE REDUCTASE MU-CRYSTALLIN"/>
    <property type="match status" value="1"/>
</dbReference>
<gene>
    <name evidence="1" type="ORF">BN1221_04728</name>
</gene>
<accession>A0A0G4K2S3</accession>
<keyword evidence="2" id="KW-1185">Reference proteome</keyword>
<dbReference type="AlphaFoldDB" id="A0A0G4K2S3"/>
<dbReference type="Gene3D" id="3.30.1780.10">
    <property type="entry name" value="ornithine cyclodeaminase, domain 1"/>
    <property type="match status" value="1"/>
</dbReference>
<dbReference type="Proteomes" id="UP000044377">
    <property type="component" value="Unassembled WGS sequence"/>
</dbReference>
<dbReference type="EMBL" id="CGIG01000001">
    <property type="protein sequence ID" value="CPR21161.1"/>
    <property type="molecule type" value="Genomic_DNA"/>
</dbReference>
<evidence type="ECO:0000313" key="2">
    <source>
        <dbReference type="Proteomes" id="UP000044377"/>
    </source>
</evidence>
<dbReference type="InterPro" id="IPR023401">
    <property type="entry name" value="ODC_N"/>
</dbReference>
<dbReference type="GO" id="GO:0005737">
    <property type="term" value="C:cytoplasm"/>
    <property type="evidence" value="ECO:0007669"/>
    <property type="project" value="TreeGrafter"/>
</dbReference>
<dbReference type="InterPro" id="IPR036291">
    <property type="entry name" value="NAD(P)-bd_dom_sf"/>
</dbReference>
<evidence type="ECO:0000313" key="1">
    <source>
        <dbReference type="EMBL" id="CPR21161.1"/>
    </source>
</evidence>
<dbReference type="RefSeq" id="WP_048639362.1">
    <property type="nucleotide sequence ID" value="NZ_CGIG01000001.1"/>
</dbReference>
<dbReference type="STRING" id="1109412.BN1221_04728"/>
<organism evidence="1 2">
    <name type="scientific">Brenneria goodwinii</name>
    <dbReference type="NCBI Taxonomy" id="1109412"/>
    <lineage>
        <taxon>Bacteria</taxon>
        <taxon>Pseudomonadati</taxon>
        <taxon>Pseudomonadota</taxon>
        <taxon>Gammaproteobacteria</taxon>
        <taxon>Enterobacterales</taxon>
        <taxon>Pectobacteriaceae</taxon>
        <taxon>Brenneria</taxon>
    </lineage>
</organism>
<dbReference type="PANTHER" id="PTHR13812:SF19">
    <property type="entry name" value="KETIMINE REDUCTASE MU-CRYSTALLIN"/>
    <property type="match status" value="1"/>
</dbReference>
<keyword evidence="1" id="KW-0456">Lyase</keyword>
<reference evidence="2" key="1">
    <citation type="submission" date="2015-01" db="EMBL/GenBank/DDBJ databases">
        <authorList>
            <person name="Paterson Steve"/>
        </authorList>
    </citation>
    <scope>NUCLEOTIDE SEQUENCE [LARGE SCALE GENOMIC DNA]</scope>
    <source>
        <strain evidence="2">OBR1</strain>
    </source>
</reference>
<sequence>MLPALRYLDRQAVIQLGGTDPRQAFNDVVEVVGLMRRGDAHMTPESHIDLATPRGKAYALPASVGGRFNAAGVKWTAHRPQIADQWPQAMAITLINRLTDGMPIGMVESAALTATRTAAVSAVALRYATPQKVRRVLLIGAGVQAQAHIEMLRVLFPTLEKLTWWNRTPDTPQRIFAALPALPWPVAFPDTLHQALLTDYDALIACTSAATPFLGADALRPGGIVLQVGYHEVSFSAIRQASKVVVDLWGEFCQTSAKSLFQMYRAGEFDPQRLSADLGQLLLDGWRCSAHDSVYFSSFGLNVFDIALAARVLQDAALHASGAMLPFLQRNNDVD</sequence>